<dbReference type="GO" id="GO:0016787">
    <property type="term" value="F:hydrolase activity"/>
    <property type="evidence" value="ECO:0007669"/>
    <property type="project" value="UniProtKB-KW"/>
</dbReference>
<evidence type="ECO:0000256" key="4">
    <source>
        <dbReference type="RuleBase" id="RU361185"/>
    </source>
</evidence>
<dbReference type="PROSITE" id="PS00129">
    <property type="entry name" value="GLYCOSYL_HYDROL_F31_1"/>
    <property type="match status" value="1"/>
</dbReference>
<evidence type="ECO:0000313" key="9">
    <source>
        <dbReference type="EMBL" id="GAA0872228.1"/>
    </source>
</evidence>
<dbReference type="Gene3D" id="2.60.40.1760">
    <property type="entry name" value="glycosyl hydrolase (family 31)"/>
    <property type="match status" value="1"/>
</dbReference>
<dbReference type="Gene3D" id="3.20.20.80">
    <property type="entry name" value="Glycosidases"/>
    <property type="match status" value="1"/>
</dbReference>
<comment type="similarity">
    <text evidence="1 4">Belongs to the glycosyl hydrolase 31 family.</text>
</comment>
<feature type="domain" description="Glycoside hydrolase family 31 N-terminal" evidence="6">
    <location>
        <begin position="38"/>
        <end position="209"/>
    </location>
</feature>
<dbReference type="InterPro" id="IPR033403">
    <property type="entry name" value="DUF5110"/>
</dbReference>
<evidence type="ECO:0000313" key="10">
    <source>
        <dbReference type="Proteomes" id="UP001500507"/>
    </source>
</evidence>
<dbReference type="Pfam" id="PF21365">
    <property type="entry name" value="Glyco_hydro_31_3rd"/>
    <property type="match status" value="1"/>
</dbReference>
<keyword evidence="10" id="KW-1185">Reference proteome</keyword>
<evidence type="ECO:0000259" key="5">
    <source>
        <dbReference type="Pfam" id="PF01055"/>
    </source>
</evidence>
<keyword evidence="3 4" id="KW-0326">Glycosidase</keyword>
<accession>A0ABP3XVE2</accession>
<dbReference type="Pfam" id="PF13802">
    <property type="entry name" value="Gal_mutarotas_2"/>
    <property type="match status" value="1"/>
</dbReference>
<evidence type="ECO:0000256" key="3">
    <source>
        <dbReference type="ARBA" id="ARBA00023295"/>
    </source>
</evidence>
<evidence type="ECO:0000259" key="6">
    <source>
        <dbReference type="Pfam" id="PF13802"/>
    </source>
</evidence>
<feature type="domain" description="DUF5110" evidence="7">
    <location>
        <begin position="689"/>
        <end position="757"/>
    </location>
</feature>
<dbReference type="Proteomes" id="UP001500507">
    <property type="component" value="Unassembled WGS sequence"/>
</dbReference>
<dbReference type="Pfam" id="PF01055">
    <property type="entry name" value="Glyco_hydro_31_2nd"/>
    <property type="match status" value="1"/>
</dbReference>
<name>A0ABP3XVE2_9FLAO</name>
<dbReference type="PANTHER" id="PTHR22762">
    <property type="entry name" value="ALPHA-GLUCOSIDASE"/>
    <property type="match status" value="1"/>
</dbReference>
<evidence type="ECO:0000256" key="1">
    <source>
        <dbReference type="ARBA" id="ARBA00007806"/>
    </source>
</evidence>
<evidence type="ECO:0000256" key="2">
    <source>
        <dbReference type="ARBA" id="ARBA00022801"/>
    </source>
</evidence>
<dbReference type="CDD" id="cd06604">
    <property type="entry name" value="GH31_glucosidase_II_MalA"/>
    <property type="match status" value="1"/>
</dbReference>
<dbReference type="CDD" id="cd14752">
    <property type="entry name" value="GH31_N"/>
    <property type="match status" value="1"/>
</dbReference>
<dbReference type="InterPro" id="IPR017853">
    <property type="entry name" value="GH"/>
</dbReference>
<comment type="caution">
    <text evidence="9">The sequence shown here is derived from an EMBL/GenBank/DDBJ whole genome shotgun (WGS) entry which is preliminary data.</text>
</comment>
<dbReference type="EMBL" id="BAAAFG010000014">
    <property type="protein sequence ID" value="GAA0872228.1"/>
    <property type="molecule type" value="Genomic_DNA"/>
</dbReference>
<dbReference type="SUPFAM" id="SSF51445">
    <property type="entry name" value="(Trans)glycosidases"/>
    <property type="match status" value="1"/>
</dbReference>
<dbReference type="PANTHER" id="PTHR22762:SF166">
    <property type="entry name" value="ALPHA-GLUCOSIDASE"/>
    <property type="match status" value="1"/>
</dbReference>
<proteinExistence type="inferred from homology"/>
<evidence type="ECO:0000259" key="8">
    <source>
        <dbReference type="Pfam" id="PF21365"/>
    </source>
</evidence>
<dbReference type="InterPro" id="IPR011013">
    <property type="entry name" value="Gal_mutarotase_sf_dom"/>
</dbReference>
<feature type="domain" description="Glycoside hydrolase family 31 TIM barrel" evidence="5">
    <location>
        <begin position="251"/>
        <end position="579"/>
    </location>
</feature>
<protein>
    <submittedName>
        <fullName evidence="9">Glycoside hydrolase family 31 protein</fullName>
    </submittedName>
</protein>
<keyword evidence="2 4" id="KW-0378">Hydrolase</keyword>
<dbReference type="SUPFAM" id="SSF74650">
    <property type="entry name" value="Galactose mutarotase-like"/>
    <property type="match status" value="1"/>
</dbReference>
<dbReference type="InterPro" id="IPR025887">
    <property type="entry name" value="Glyco_hydro_31_N_dom"/>
</dbReference>
<sequence>MIVNTELEQKGNLFPRKVISYSKDVDVLEFRTENGVILHLTVLRDSVLRFRFATENTFENDFSYAIDDDANRGFNHLEVNEHETEFCVTTSKLKCCIDKESLQSKIYDLKGNIILEDELGFHWEESYEHGGNVVKMSKVAQDAESYYGLGDKPMHLNLKGKRIENWATDQYAFGKDKDPLYKSVPFYMGLHHGQAYGVFFDNTFRTFFDFCNERRKVTSFWAHGGEMNYYFFYGPNMNDVITSYTDLTGKPELPPLWSLGYHQCKWSYYPESRVRDIASEFRKLRIPCDAIYLDIDYMEGFRCFTWSHEHFPDPKKMISDLAEDGFKTIVIIDPGIKIDNDYWVYKEALENDYFCKRADGPYMKGKVWPGECNFPDFTNPEVREWWAGLYKELIADFGVKGVWNDMNEPAVMEVPNKTFPDDVRHDYDGNPCSHRKAHNIYGTQMARATYEGVKKYAYPKRPFIITRSAYSGAQRYTSSWTGDNIATWEHLWIANIQAQRMSMSGMGFTGSDIGGFAEQPTGELYARWIQLGVFHPFCRTHSSGDYGDQEPWSFDVNVTDITRKFIELRYQLLPYLYTMFWQYVTDGTPMLKSLVVFDQEDAQTHYRTDEFIFGNHILVCPVLEPNAKGRRMYIPRGTWFNYWNKETYIGGREEWVDADIDSIPMMVKEGAIIPKYPIQQYVGEKEIEELTLEVYYKEGVEKSVVYEDAQDGYDYKKGRFSLRNFSLKGKDNELIINQYKSGKFTTPYANLKINIFGLPFVVDYIEIDSEKVSLKNCQFNPTANTLVIPKDFSELHLVGK</sequence>
<dbReference type="InterPro" id="IPR030458">
    <property type="entry name" value="Glyco_hydro_31_AS"/>
</dbReference>
<dbReference type="Pfam" id="PF17137">
    <property type="entry name" value="DUF5110"/>
    <property type="match status" value="1"/>
</dbReference>
<dbReference type="Gene3D" id="2.60.40.1180">
    <property type="entry name" value="Golgi alpha-mannosidase II"/>
    <property type="match status" value="2"/>
</dbReference>
<gene>
    <name evidence="9" type="ORF">GCM10009117_13750</name>
</gene>
<dbReference type="InterPro" id="IPR048395">
    <property type="entry name" value="Glyco_hydro_31_C"/>
</dbReference>
<evidence type="ECO:0000259" key="7">
    <source>
        <dbReference type="Pfam" id="PF17137"/>
    </source>
</evidence>
<dbReference type="SUPFAM" id="SSF51011">
    <property type="entry name" value="Glycosyl hydrolase domain"/>
    <property type="match status" value="1"/>
</dbReference>
<dbReference type="RefSeq" id="WP_343765199.1">
    <property type="nucleotide sequence ID" value="NZ_BAAAFG010000014.1"/>
</dbReference>
<dbReference type="InterPro" id="IPR013780">
    <property type="entry name" value="Glyco_hydro_b"/>
</dbReference>
<organism evidence="9 10">
    <name type="scientific">Gangjinia marincola</name>
    <dbReference type="NCBI Taxonomy" id="578463"/>
    <lineage>
        <taxon>Bacteria</taxon>
        <taxon>Pseudomonadati</taxon>
        <taxon>Bacteroidota</taxon>
        <taxon>Flavobacteriia</taxon>
        <taxon>Flavobacteriales</taxon>
        <taxon>Flavobacteriaceae</taxon>
        <taxon>Gangjinia</taxon>
    </lineage>
</organism>
<reference evidence="10" key="1">
    <citation type="journal article" date="2019" name="Int. J. Syst. Evol. Microbiol.">
        <title>The Global Catalogue of Microorganisms (GCM) 10K type strain sequencing project: providing services to taxonomists for standard genome sequencing and annotation.</title>
        <authorList>
            <consortium name="The Broad Institute Genomics Platform"/>
            <consortium name="The Broad Institute Genome Sequencing Center for Infectious Disease"/>
            <person name="Wu L."/>
            <person name="Ma J."/>
        </authorList>
    </citation>
    <scope>NUCLEOTIDE SEQUENCE [LARGE SCALE GENOMIC DNA]</scope>
    <source>
        <strain evidence="10">JCM 16082</strain>
    </source>
</reference>
<feature type="domain" description="Glycosyl hydrolase family 31 C-terminal" evidence="8">
    <location>
        <begin position="587"/>
        <end position="673"/>
    </location>
</feature>
<dbReference type="InterPro" id="IPR000322">
    <property type="entry name" value="Glyco_hydro_31_TIM"/>
</dbReference>